<dbReference type="KEGG" id="lgi:LOTGIDRAFT_158845"/>
<dbReference type="CTD" id="20237889"/>
<proteinExistence type="predicted"/>
<dbReference type="GeneID" id="20237889"/>
<evidence type="ECO:0000313" key="2">
    <source>
        <dbReference type="Proteomes" id="UP000030746"/>
    </source>
</evidence>
<dbReference type="AlphaFoldDB" id="V4CAQ1"/>
<sequence length="113" mass="13322">MFHKFHYTKKYDVASAESFFRTRTLEIRNESLPDLSKSCDFDTPGRSHMFFKKMFNFSGRFLKLKMVVIIDTVTLEIELIPISQEYDRLLFTDYMNNGTVIIEVQCDYVPLAS</sequence>
<dbReference type="EMBL" id="KB201205">
    <property type="protein sequence ID" value="ESO98889.1"/>
    <property type="molecule type" value="Genomic_DNA"/>
</dbReference>
<dbReference type="Proteomes" id="UP000030746">
    <property type="component" value="Unassembled WGS sequence"/>
</dbReference>
<name>V4CAQ1_LOTGI</name>
<dbReference type="HOGENOM" id="CLU_2136286_0_0_1"/>
<organism evidence="1 2">
    <name type="scientific">Lottia gigantea</name>
    <name type="common">Giant owl limpet</name>
    <dbReference type="NCBI Taxonomy" id="225164"/>
    <lineage>
        <taxon>Eukaryota</taxon>
        <taxon>Metazoa</taxon>
        <taxon>Spiralia</taxon>
        <taxon>Lophotrochozoa</taxon>
        <taxon>Mollusca</taxon>
        <taxon>Gastropoda</taxon>
        <taxon>Patellogastropoda</taxon>
        <taxon>Lottioidea</taxon>
        <taxon>Lottiidae</taxon>
        <taxon>Lottia</taxon>
    </lineage>
</organism>
<evidence type="ECO:0000313" key="1">
    <source>
        <dbReference type="EMBL" id="ESO98889.1"/>
    </source>
</evidence>
<dbReference type="RefSeq" id="XP_009050516.1">
    <property type="nucleotide sequence ID" value="XM_009052268.1"/>
</dbReference>
<keyword evidence="2" id="KW-1185">Reference proteome</keyword>
<reference evidence="1 2" key="1">
    <citation type="journal article" date="2013" name="Nature">
        <title>Insights into bilaterian evolution from three spiralian genomes.</title>
        <authorList>
            <person name="Simakov O."/>
            <person name="Marletaz F."/>
            <person name="Cho S.J."/>
            <person name="Edsinger-Gonzales E."/>
            <person name="Havlak P."/>
            <person name="Hellsten U."/>
            <person name="Kuo D.H."/>
            <person name="Larsson T."/>
            <person name="Lv J."/>
            <person name="Arendt D."/>
            <person name="Savage R."/>
            <person name="Osoegawa K."/>
            <person name="de Jong P."/>
            <person name="Grimwood J."/>
            <person name="Chapman J.A."/>
            <person name="Shapiro H."/>
            <person name="Aerts A."/>
            <person name="Otillar R.P."/>
            <person name="Terry A.Y."/>
            <person name="Boore J.L."/>
            <person name="Grigoriev I.V."/>
            <person name="Lindberg D.R."/>
            <person name="Seaver E.C."/>
            <person name="Weisblat D.A."/>
            <person name="Putnam N.H."/>
            <person name="Rokhsar D.S."/>
        </authorList>
    </citation>
    <scope>NUCLEOTIDE SEQUENCE [LARGE SCALE GENOMIC DNA]</scope>
</reference>
<gene>
    <name evidence="1" type="ORF">LOTGIDRAFT_158845</name>
</gene>
<accession>V4CAQ1</accession>
<protein>
    <submittedName>
        <fullName evidence="1">Uncharacterized protein</fullName>
    </submittedName>
</protein>